<comment type="subcellular location">
    <subcellularLocation>
        <location evidence="2">Cytoplasm</location>
    </subcellularLocation>
    <subcellularLocation>
        <location evidence="1">Nucleus</location>
    </subcellularLocation>
</comment>
<dbReference type="STRING" id="1884261.A0A5C3QHV2"/>
<accession>A0A5C3QHV2</accession>
<reference evidence="15 16" key="1">
    <citation type="journal article" date="2019" name="Nat. Ecol. Evol.">
        <title>Megaphylogeny resolves global patterns of mushroom evolution.</title>
        <authorList>
            <person name="Varga T."/>
            <person name="Krizsan K."/>
            <person name="Foldi C."/>
            <person name="Dima B."/>
            <person name="Sanchez-Garcia M."/>
            <person name="Sanchez-Ramirez S."/>
            <person name="Szollosi G.J."/>
            <person name="Szarkandi J.G."/>
            <person name="Papp V."/>
            <person name="Albert L."/>
            <person name="Andreopoulos W."/>
            <person name="Angelini C."/>
            <person name="Antonin V."/>
            <person name="Barry K.W."/>
            <person name="Bougher N.L."/>
            <person name="Buchanan P."/>
            <person name="Buyck B."/>
            <person name="Bense V."/>
            <person name="Catcheside P."/>
            <person name="Chovatia M."/>
            <person name="Cooper J."/>
            <person name="Damon W."/>
            <person name="Desjardin D."/>
            <person name="Finy P."/>
            <person name="Geml J."/>
            <person name="Haridas S."/>
            <person name="Hughes K."/>
            <person name="Justo A."/>
            <person name="Karasinski D."/>
            <person name="Kautmanova I."/>
            <person name="Kiss B."/>
            <person name="Kocsube S."/>
            <person name="Kotiranta H."/>
            <person name="LaButti K.M."/>
            <person name="Lechner B.E."/>
            <person name="Liimatainen K."/>
            <person name="Lipzen A."/>
            <person name="Lukacs Z."/>
            <person name="Mihaltcheva S."/>
            <person name="Morgado L.N."/>
            <person name="Niskanen T."/>
            <person name="Noordeloos M.E."/>
            <person name="Ohm R.A."/>
            <person name="Ortiz-Santana B."/>
            <person name="Ovrebo C."/>
            <person name="Racz N."/>
            <person name="Riley R."/>
            <person name="Savchenko A."/>
            <person name="Shiryaev A."/>
            <person name="Soop K."/>
            <person name="Spirin V."/>
            <person name="Szebenyi C."/>
            <person name="Tomsovsky M."/>
            <person name="Tulloss R.E."/>
            <person name="Uehling J."/>
            <person name="Grigoriev I.V."/>
            <person name="Vagvolgyi C."/>
            <person name="Papp T."/>
            <person name="Martin F.M."/>
            <person name="Miettinen O."/>
            <person name="Hibbett D.S."/>
            <person name="Nagy L.G."/>
        </authorList>
    </citation>
    <scope>NUCLEOTIDE SEQUENCE [LARGE SCALE GENOMIC DNA]</scope>
    <source>
        <strain evidence="15 16">CBS 309.79</strain>
    </source>
</reference>
<comment type="similarity">
    <text evidence="3">Belongs to the CASC3 family.</text>
</comment>
<evidence type="ECO:0000256" key="1">
    <source>
        <dbReference type="ARBA" id="ARBA00004123"/>
    </source>
</evidence>
<evidence type="ECO:0000256" key="3">
    <source>
        <dbReference type="ARBA" id="ARBA00009548"/>
    </source>
</evidence>
<dbReference type="GO" id="GO:0003729">
    <property type="term" value="F:mRNA binding"/>
    <property type="evidence" value="ECO:0007669"/>
    <property type="project" value="InterPro"/>
</dbReference>
<evidence type="ECO:0000256" key="11">
    <source>
        <dbReference type="ARBA" id="ARBA00023187"/>
    </source>
</evidence>
<evidence type="ECO:0000256" key="13">
    <source>
        <dbReference type="SAM" id="MobiDB-lite"/>
    </source>
</evidence>
<proteinExistence type="inferred from homology"/>
<feature type="compositionally biased region" description="Basic residues" evidence="13">
    <location>
        <begin position="254"/>
        <end position="266"/>
    </location>
</feature>
<evidence type="ECO:0000256" key="7">
    <source>
        <dbReference type="ARBA" id="ARBA00022816"/>
    </source>
</evidence>
<keyword evidence="5" id="KW-0963">Cytoplasm</keyword>
<organism evidence="15 16">
    <name type="scientific">Pterulicium gracile</name>
    <dbReference type="NCBI Taxonomy" id="1884261"/>
    <lineage>
        <taxon>Eukaryota</taxon>
        <taxon>Fungi</taxon>
        <taxon>Dikarya</taxon>
        <taxon>Basidiomycota</taxon>
        <taxon>Agaricomycotina</taxon>
        <taxon>Agaricomycetes</taxon>
        <taxon>Agaricomycetidae</taxon>
        <taxon>Agaricales</taxon>
        <taxon>Pleurotineae</taxon>
        <taxon>Pterulaceae</taxon>
        <taxon>Pterulicium</taxon>
    </lineage>
</organism>
<keyword evidence="6" id="KW-0507">mRNA processing</keyword>
<dbReference type="InterPro" id="IPR018545">
    <property type="entry name" value="Btz_dom"/>
</dbReference>
<dbReference type="OrthoDB" id="3361414at2759"/>
<keyword evidence="4" id="KW-0813">Transport</keyword>
<gene>
    <name evidence="15" type="ORF">BDV98DRAFT_656717</name>
</gene>
<evidence type="ECO:0000256" key="5">
    <source>
        <dbReference type="ARBA" id="ARBA00022490"/>
    </source>
</evidence>
<keyword evidence="10" id="KW-0866">Nonsense-mediated mRNA decay</keyword>
<evidence type="ECO:0000256" key="2">
    <source>
        <dbReference type="ARBA" id="ARBA00004496"/>
    </source>
</evidence>
<feature type="region of interest" description="Disordered" evidence="13">
    <location>
        <begin position="647"/>
        <end position="676"/>
    </location>
</feature>
<feature type="region of interest" description="Disordered" evidence="13">
    <location>
        <begin position="73"/>
        <end position="176"/>
    </location>
</feature>
<feature type="domain" description="Btz" evidence="14">
    <location>
        <begin position="316"/>
        <end position="421"/>
    </location>
</feature>
<feature type="compositionally biased region" description="Pro residues" evidence="13">
    <location>
        <begin position="547"/>
        <end position="562"/>
    </location>
</feature>
<dbReference type="GO" id="GO:0035145">
    <property type="term" value="C:exon-exon junction complex"/>
    <property type="evidence" value="ECO:0007669"/>
    <property type="project" value="InterPro"/>
</dbReference>
<dbReference type="GO" id="GO:0008380">
    <property type="term" value="P:RNA splicing"/>
    <property type="evidence" value="ECO:0007669"/>
    <property type="project" value="UniProtKB-KW"/>
</dbReference>
<feature type="region of interest" description="Disordered" evidence="13">
    <location>
        <begin position="241"/>
        <end position="314"/>
    </location>
</feature>
<dbReference type="GO" id="GO:0005737">
    <property type="term" value="C:cytoplasm"/>
    <property type="evidence" value="ECO:0007669"/>
    <property type="project" value="UniProtKB-SubCell"/>
</dbReference>
<evidence type="ECO:0000256" key="12">
    <source>
        <dbReference type="ARBA" id="ARBA00023242"/>
    </source>
</evidence>
<dbReference type="AlphaFoldDB" id="A0A5C3QHV2"/>
<feature type="compositionally biased region" description="Basic residues" evidence="13">
    <location>
        <begin position="107"/>
        <end position="125"/>
    </location>
</feature>
<dbReference type="GO" id="GO:0006397">
    <property type="term" value="P:mRNA processing"/>
    <property type="evidence" value="ECO:0007669"/>
    <property type="project" value="UniProtKB-KW"/>
</dbReference>
<dbReference type="EMBL" id="ML178828">
    <property type="protein sequence ID" value="TFL00700.1"/>
    <property type="molecule type" value="Genomic_DNA"/>
</dbReference>
<evidence type="ECO:0000256" key="8">
    <source>
        <dbReference type="ARBA" id="ARBA00022845"/>
    </source>
</evidence>
<evidence type="ECO:0000259" key="14">
    <source>
        <dbReference type="Pfam" id="PF09405"/>
    </source>
</evidence>
<feature type="region of interest" description="Disordered" evidence="13">
    <location>
        <begin position="592"/>
        <end position="624"/>
    </location>
</feature>
<evidence type="ECO:0000256" key="10">
    <source>
        <dbReference type="ARBA" id="ARBA00023161"/>
    </source>
</evidence>
<protein>
    <recommendedName>
        <fullName evidence="14">Btz domain-containing protein</fullName>
    </recommendedName>
</protein>
<name>A0A5C3QHV2_9AGAR</name>
<feature type="compositionally biased region" description="Polar residues" evidence="13">
    <location>
        <begin position="647"/>
        <end position="659"/>
    </location>
</feature>
<keyword evidence="9" id="KW-0694">RNA-binding</keyword>
<dbReference type="Pfam" id="PF09405">
    <property type="entry name" value="Btz"/>
    <property type="match status" value="1"/>
</dbReference>
<dbReference type="GO" id="GO:0006417">
    <property type="term" value="P:regulation of translation"/>
    <property type="evidence" value="ECO:0007669"/>
    <property type="project" value="UniProtKB-KW"/>
</dbReference>
<dbReference type="Proteomes" id="UP000305067">
    <property type="component" value="Unassembled WGS sequence"/>
</dbReference>
<sequence>MVVDEEEHLEGNTFRASGVGNGRRISYQKRVVTSFTLTLKTFDAFKSFTFDLHPNLTPNNSLSVLSYSNSTPTSPFTSIQFSRMPTSTAKSTPVDTSNSPQINGNKSKAKPQIKKTRVIRRRGRGRGTVESDDEIEREAATDSDSDDQHSLSSPSDSDSDTEPASDDVVPVVQSPRVATIMDPTLSRIDVSEDLVASSLPNGKQQPSSFFQSNGDWSDMVNDENEHGSADLPVIDYADFDGDVTRQPTTQPPPNKKKQMKKAKAALKAKERTAPAPAPEPESEVAGVESEDAVDGPPHSPTHAKRLSNDFKRPNGQTARQAYQNRLEADPSFIPTVGEFWGHDDRLMDKGLRSLSGWWRGRWQNGGRGRGGFGMGVGRGRGRGGVFAAPAERPEAEELPPIEKAWGHDGFEEMKQREMHFAAIKARRGGASPRGARGGFLRGGFAPPARGRPHFLASSDRPWHTVKPEKAFTRHHESFLFQEPVRKPFKGNTSFVRVKLGSEAAKTVHMVTRPVKKQKLALKAKAKTPDDQPFVVRMPPAKIATSDPPVPVVVEEPPPPPLLPEAEVAPPSAEKDDVEEVFKVRPHLVPAPVYLSKQPSAPRKASVEHDAPKPTRSPPPHMVAPVTITSQPEIVRQLERLALEAPQPTFSAPQPDQSGSPVVLEEPPVGSPLDSRPALYPLQTVFSPSAVHPVQPVQKQPTPPYNSSPYGYPAPLPPGIAMDPHGVPYEVSTGRPVYFQPPMPIYNPRPLLPPPFVPGHMHHHSSAEFYPHHQSPSHTPPVNNGYVDPTIFSMPRSSRVQIRAPDGSAPPPLDTGADKGYSQLNPNTLSFEPMQPSAHENPQMMESGYSHQQHYFSPGHYPQEEQQGMDPVMMGYQGYTQYYYPQENGYAGDVGGYAGDGYAYGHYMDMSQMGQYDMYPHPQDAHTAHAPPVFY</sequence>
<keyword evidence="8" id="KW-0810">Translation regulation</keyword>
<feature type="region of interest" description="Disordered" evidence="13">
    <location>
        <begin position="544"/>
        <end position="577"/>
    </location>
</feature>
<evidence type="ECO:0000256" key="6">
    <source>
        <dbReference type="ARBA" id="ARBA00022664"/>
    </source>
</evidence>
<evidence type="ECO:0000313" key="16">
    <source>
        <dbReference type="Proteomes" id="UP000305067"/>
    </source>
</evidence>
<keyword evidence="11" id="KW-0508">mRNA splicing</keyword>
<dbReference type="GO" id="GO:0000184">
    <property type="term" value="P:nuclear-transcribed mRNA catabolic process, nonsense-mediated decay"/>
    <property type="evidence" value="ECO:0007669"/>
    <property type="project" value="UniProtKB-KW"/>
</dbReference>
<feature type="compositionally biased region" description="Acidic residues" evidence="13">
    <location>
        <begin position="130"/>
        <end position="145"/>
    </location>
</feature>
<evidence type="ECO:0000256" key="9">
    <source>
        <dbReference type="ARBA" id="ARBA00022884"/>
    </source>
</evidence>
<keyword evidence="12" id="KW-0539">Nucleus</keyword>
<evidence type="ECO:0000313" key="15">
    <source>
        <dbReference type="EMBL" id="TFL00700.1"/>
    </source>
</evidence>
<keyword evidence="7" id="KW-0509">mRNA transport</keyword>
<dbReference type="GO" id="GO:0051028">
    <property type="term" value="P:mRNA transport"/>
    <property type="evidence" value="ECO:0007669"/>
    <property type="project" value="UniProtKB-KW"/>
</dbReference>
<evidence type="ECO:0000256" key="4">
    <source>
        <dbReference type="ARBA" id="ARBA00022448"/>
    </source>
</evidence>
<keyword evidence="16" id="KW-1185">Reference proteome</keyword>
<feature type="compositionally biased region" description="Polar residues" evidence="13">
    <location>
        <begin position="73"/>
        <end position="106"/>
    </location>
</feature>